<evidence type="ECO:0000256" key="4">
    <source>
        <dbReference type="ARBA" id="ARBA00023136"/>
    </source>
</evidence>
<feature type="domain" description="RagB/SusD" evidence="7">
    <location>
        <begin position="263"/>
        <end position="548"/>
    </location>
</feature>
<feature type="domain" description="SusD-like N-terminal" evidence="8">
    <location>
        <begin position="107"/>
        <end position="227"/>
    </location>
</feature>
<dbReference type="InterPro" id="IPR011990">
    <property type="entry name" value="TPR-like_helical_dom_sf"/>
</dbReference>
<dbReference type="PROSITE" id="PS51257">
    <property type="entry name" value="PROKAR_LIPOPROTEIN"/>
    <property type="match status" value="1"/>
</dbReference>
<gene>
    <name evidence="9" type="ORF">HMPREF2137_08075</name>
</gene>
<dbReference type="GO" id="GO:0009279">
    <property type="term" value="C:cell outer membrane"/>
    <property type="evidence" value="ECO:0007669"/>
    <property type="project" value="UniProtKB-SubCell"/>
</dbReference>
<organism evidence="9 10">
    <name type="scientific">Hoylesella buccalis DNF00853</name>
    <dbReference type="NCBI Taxonomy" id="1401074"/>
    <lineage>
        <taxon>Bacteria</taxon>
        <taxon>Pseudomonadati</taxon>
        <taxon>Bacteroidota</taxon>
        <taxon>Bacteroidia</taxon>
        <taxon>Bacteroidales</taxon>
        <taxon>Prevotellaceae</taxon>
        <taxon>Hoylesella</taxon>
    </lineage>
</organism>
<keyword evidence="4" id="KW-0472">Membrane</keyword>
<proteinExistence type="inferred from homology"/>
<comment type="caution">
    <text evidence="9">The sequence shown here is derived from an EMBL/GenBank/DDBJ whole genome shotgun (WGS) entry which is preliminary data.</text>
</comment>
<evidence type="ECO:0000259" key="8">
    <source>
        <dbReference type="Pfam" id="PF14322"/>
    </source>
</evidence>
<keyword evidence="3 6" id="KW-0732">Signal</keyword>
<keyword evidence="5" id="KW-0998">Cell outer membrane</keyword>
<dbReference type="InterPro" id="IPR033985">
    <property type="entry name" value="SusD-like_N"/>
</dbReference>
<dbReference type="OrthoDB" id="691231at2"/>
<evidence type="ECO:0000256" key="3">
    <source>
        <dbReference type="ARBA" id="ARBA00022729"/>
    </source>
</evidence>
<feature type="signal peptide" evidence="6">
    <location>
        <begin position="1"/>
        <end position="20"/>
    </location>
</feature>
<dbReference type="AlphaFoldDB" id="A0A096AUW3"/>
<accession>A0A096AUW3</accession>
<dbReference type="Pfam" id="PF14322">
    <property type="entry name" value="SusD-like_3"/>
    <property type="match status" value="1"/>
</dbReference>
<evidence type="ECO:0000259" key="7">
    <source>
        <dbReference type="Pfam" id="PF07980"/>
    </source>
</evidence>
<comment type="subcellular location">
    <subcellularLocation>
        <location evidence="1">Cell outer membrane</location>
    </subcellularLocation>
</comment>
<comment type="similarity">
    <text evidence="2">Belongs to the SusD family.</text>
</comment>
<dbReference type="EMBL" id="JRNN01000070">
    <property type="protein sequence ID" value="KGF34382.1"/>
    <property type="molecule type" value="Genomic_DNA"/>
</dbReference>
<dbReference type="SUPFAM" id="SSF48452">
    <property type="entry name" value="TPR-like"/>
    <property type="match status" value="1"/>
</dbReference>
<evidence type="ECO:0000313" key="9">
    <source>
        <dbReference type="EMBL" id="KGF34382.1"/>
    </source>
</evidence>
<reference evidence="9 10" key="1">
    <citation type="submission" date="2014-07" db="EMBL/GenBank/DDBJ databases">
        <authorList>
            <person name="McCorrison J."/>
            <person name="Sanka R."/>
            <person name="Torralba M."/>
            <person name="Gillis M."/>
            <person name="Haft D.H."/>
            <person name="Methe B."/>
            <person name="Sutton G."/>
            <person name="Nelson K.E."/>
        </authorList>
    </citation>
    <scope>NUCLEOTIDE SEQUENCE [LARGE SCALE GENOMIC DNA]</scope>
    <source>
        <strain evidence="9 10">DNF00853</strain>
    </source>
</reference>
<evidence type="ECO:0000256" key="2">
    <source>
        <dbReference type="ARBA" id="ARBA00006275"/>
    </source>
</evidence>
<evidence type="ECO:0000256" key="5">
    <source>
        <dbReference type="ARBA" id="ARBA00023237"/>
    </source>
</evidence>
<evidence type="ECO:0000313" key="10">
    <source>
        <dbReference type="Proteomes" id="UP000029556"/>
    </source>
</evidence>
<dbReference type="Pfam" id="PF07980">
    <property type="entry name" value="SusD_RagB"/>
    <property type="match status" value="1"/>
</dbReference>
<dbReference type="Proteomes" id="UP000029556">
    <property type="component" value="Unassembled WGS sequence"/>
</dbReference>
<evidence type="ECO:0000256" key="6">
    <source>
        <dbReference type="SAM" id="SignalP"/>
    </source>
</evidence>
<dbReference type="RefSeq" id="WP_023057015.1">
    <property type="nucleotide sequence ID" value="NZ_JRNN01000070.1"/>
</dbReference>
<feature type="chain" id="PRO_5001916663" description="Starch-binding protein" evidence="6">
    <location>
        <begin position="21"/>
        <end position="549"/>
    </location>
</feature>
<dbReference type="Gene3D" id="1.25.40.390">
    <property type="match status" value="1"/>
</dbReference>
<evidence type="ECO:0008006" key="11">
    <source>
        <dbReference type="Google" id="ProtNLM"/>
    </source>
</evidence>
<evidence type="ECO:0000256" key="1">
    <source>
        <dbReference type="ARBA" id="ARBA00004442"/>
    </source>
</evidence>
<name>A0A096AUW3_9BACT</name>
<protein>
    <recommendedName>
        <fullName evidence="11">Starch-binding protein</fullName>
    </recommendedName>
</protein>
<dbReference type="InterPro" id="IPR012944">
    <property type="entry name" value="SusD_RagB_dom"/>
</dbReference>
<sequence>MKAKYLGLCLMMAIAGLSSCNDFLNIDPTDKATNKMVWKNTEYAEMAVNYFYADIPYLGSFNNYQCAAGMTEGLTDELKYGNMTYNAEMYIPNEISYGGIALSAHYTDVYLGIWGSTYEEIRRANEALGKLKESTIADKDKSRLEGELRFFRGMYYFELLKRYHQAIIYDEDLSKISTDHALGTEQEGWDYVYNDLKFAGENLPVSKSAKGRLTSGAAYALMSRAMLYCKRWEAVQEAAKKVIAMGYELTPNYADAFTDGNSEAILQYSYGAAEKVTHNFDGYYAPASDHVVNGNAMYGGYATPTQDMVEEYELATGGSANWNAWHTTTGTNAEPPYASLEPRFKATILFNGAHWRNRVIEPYIGGGDGWCTWESDATTLGRTTTGYYLRKLVDEKHDYSLTQASTQPWIACRLGEVYLNYAEACYRLGDNTTTMEYINKVRSRVSLPAVKGLSGDNLFAALRHERKVELAFEGLYYWDMRRWGLSQSAFTGIRRHGLKIEKDANGSFNYTYVTVDNQNMNYPAKLNRFPVPQDELESNSLIEQFNEWK</sequence>